<feature type="domain" description="DUS-like FMN-binding" evidence="7">
    <location>
        <begin position="156"/>
        <end position="351"/>
    </location>
</feature>
<evidence type="ECO:0000256" key="3">
    <source>
        <dbReference type="ARBA" id="ARBA00022643"/>
    </source>
</evidence>
<evidence type="ECO:0000313" key="9">
    <source>
        <dbReference type="Proteomes" id="UP001165082"/>
    </source>
</evidence>
<evidence type="ECO:0000256" key="6">
    <source>
        <dbReference type="SAM" id="MobiDB-lite"/>
    </source>
</evidence>
<evidence type="ECO:0000256" key="4">
    <source>
        <dbReference type="ARBA" id="ARBA00022694"/>
    </source>
</evidence>
<name>A0A9W7ACE5_9STRA</name>
<keyword evidence="4" id="KW-0819">tRNA processing</keyword>
<evidence type="ECO:0000313" key="8">
    <source>
        <dbReference type="EMBL" id="GMH66862.1"/>
    </source>
</evidence>
<dbReference type="PROSITE" id="PS01136">
    <property type="entry name" value="UPF0034"/>
    <property type="match status" value="1"/>
</dbReference>
<keyword evidence="9" id="KW-1185">Reference proteome</keyword>
<feature type="compositionally biased region" description="Basic and acidic residues" evidence="6">
    <location>
        <begin position="1"/>
        <end position="43"/>
    </location>
</feature>
<dbReference type="GO" id="GO:0017150">
    <property type="term" value="F:tRNA dihydrouridine synthase activity"/>
    <property type="evidence" value="ECO:0007669"/>
    <property type="project" value="InterPro"/>
</dbReference>
<dbReference type="Pfam" id="PF01207">
    <property type="entry name" value="Dus"/>
    <property type="match status" value="1"/>
</dbReference>
<dbReference type="GO" id="GO:0050660">
    <property type="term" value="F:flavin adenine dinucleotide binding"/>
    <property type="evidence" value="ECO:0007669"/>
    <property type="project" value="InterPro"/>
</dbReference>
<sequence length="399" mass="43471">MPLEDSNKKVAKTESEAEMLRKKSEMLMKGTEMARKEIKRREATTTTVTTTTGTTGTNRTGGDAKTKGNDSSGADPVFMSMAPMVRASTLPLRLLALSYGASQVYSEELIDRSLISCERVVNEKLGTVDYVKRRKPSKKDLRRMKEGGSVKNQDVVVFRTCRPLEEGKLILQLGTSDPGLAAEAARKVLGDVDGIDVNMGCPKMFSVQGGMGAALLSDVARARSIIEALKKEVKGAVPVSAKIRLVGGEDATEEELLSNTKAFMGELASAGVDLIAVHGRTKFDSSHDLKAKPRWGTMRGLVDCVDVPVVINGDVYSYQDAEEARRLTGCKGVMVARGALLNASIFRREGTAPLADVAREYVRLCGRWGNHFINSKYVVCEFLTGRRHPHELGIRVEKC</sequence>
<dbReference type="GO" id="GO:0005737">
    <property type="term" value="C:cytoplasm"/>
    <property type="evidence" value="ECO:0007669"/>
    <property type="project" value="TreeGrafter"/>
</dbReference>
<dbReference type="Proteomes" id="UP001165082">
    <property type="component" value="Unassembled WGS sequence"/>
</dbReference>
<evidence type="ECO:0000256" key="2">
    <source>
        <dbReference type="ARBA" id="ARBA00022630"/>
    </source>
</evidence>
<dbReference type="PANTHER" id="PTHR45936:SF1">
    <property type="entry name" value="TRNA-DIHYDROURIDINE(20) SYNTHASE [NAD(P)+]-LIKE"/>
    <property type="match status" value="1"/>
</dbReference>
<accession>A0A9W7ACE5</accession>
<feature type="compositionally biased region" description="Low complexity" evidence="6">
    <location>
        <begin position="44"/>
        <end position="61"/>
    </location>
</feature>
<dbReference type="CDD" id="cd02801">
    <property type="entry name" value="DUS_like_FMN"/>
    <property type="match status" value="1"/>
</dbReference>
<keyword evidence="3" id="KW-0288">FMN</keyword>
<reference evidence="8" key="1">
    <citation type="submission" date="2022-07" db="EMBL/GenBank/DDBJ databases">
        <title>Genome analysis of Parmales, a sister group of diatoms, reveals the evolutionary specialization of diatoms from phago-mixotrophs to photoautotrophs.</title>
        <authorList>
            <person name="Ban H."/>
            <person name="Sato S."/>
            <person name="Yoshikawa S."/>
            <person name="Kazumasa Y."/>
            <person name="Nakamura Y."/>
            <person name="Ichinomiya M."/>
            <person name="Saitoh K."/>
            <person name="Sato N."/>
            <person name="Blanc-Mathieu R."/>
            <person name="Endo H."/>
            <person name="Kuwata A."/>
            <person name="Ogata H."/>
        </authorList>
    </citation>
    <scope>NUCLEOTIDE SEQUENCE</scope>
</reference>
<dbReference type="InterPro" id="IPR035587">
    <property type="entry name" value="DUS-like_FMN-bd"/>
</dbReference>
<comment type="caution">
    <text evidence="8">The sequence shown here is derived from an EMBL/GenBank/DDBJ whole genome shotgun (WGS) entry which is preliminary data.</text>
</comment>
<dbReference type="PANTHER" id="PTHR45936">
    <property type="entry name" value="TRNA-DIHYDROURIDINE(20) SYNTHASE [NAD(P)+]-LIKE"/>
    <property type="match status" value="1"/>
</dbReference>
<evidence type="ECO:0000256" key="1">
    <source>
        <dbReference type="ARBA" id="ARBA00001917"/>
    </source>
</evidence>
<keyword evidence="5" id="KW-0560">Oxidoreductase</keyword>
<proteinExistence type="predicted"/>
<keyword evidence="2" id="KW-0285">Flavoprotein</keyword>
<gene>
    <name evidence="8" type="ORF">TrRE_jg13612</name>
</gene>
<protein>
    <recommendedName>
        <fullName evidence="7">DUS-like FMN-binding domain-containing protein</fullName>
    </recommendedName>
</protein>
<evidence type="ECO:0000259" key="7">
    <source>
        <dbReference type="Pfam" id="PF01207"/>
    </source>
</evidence>
<organism evidence="8 9">
    <name type="scientific">Triparma retinervis</name>
    <dbReference type="NCBI Taxonomy" id="2557542"/>
    <lineage>
        <taxon>Eukaryota</taxon>
        <taxon>Sar</taxon>
        <taxon>Stramenopiles</taxon>
        <taxon>Ochrophyta</taxon>
        <taxon>Bolidophyceae</taxon>
        <taxon>Parmales</taxon>
        <taxon>Triparmaceae</taxon>
        <taxon>Triparma</taxon>
    </lineage>
</organism>
<dbReference type="InterPro" id="IPR013785">
    <property type="entry name" value="Aldolase_TIM"/>
</dbReference>
<dbReference type="OrthoDB" id="10262250at2759"/>
<dbReference type="AlphaFoldDB" id="A0A9W7ACE5"/>
<dbReference type="InterPro" id="IPR018517">
    <property type="entry name" value="tRNA_hU_synthase_CS"/>
</dbReference>
<evidence type="ECO:0000256" key="5">
    <source>
        <dbReference type="ARBA" id="ARBA00023002"/>
    </source>
</evidence>
<comment type="cofactor">
    <cofactor evidence="1">
        <name>FMN</name>
        <dbReference type="ChEBI" id="CHEBI:58210"/>
    </cofactor>
</comment>
<dbReference type="SUPFAM" id="SSF51395">
    <property type="entry name" value="FMN-linked oxidoreductases"/>
    <property type="match status" value="1"/>
</dbReference>
<dbReference type="InterPro" id="IPR052582">
    <property type="entry name" value="tRNA-DUS-like"/>
</dbReference>
<feature type="region of interest" description="Disordered" evidence="6">
    <location>
        <begin position="1"/>
        <end position="72"/>
    </location>
</feature>
<dbReference type="Gene3D" id="3.20.20.70">
    <property type="entry name" value="Aldolase class I"/>
    <property type="match status" value="1"/>
</dbReference>
<dbReference type="EMBL" id="BRXZ01002634">
    <property type="protein sequence ID" value="GMH66862.1"/>
    <property type="molecule type" value="Genomic_DNA"/>
</dbReference>